<feature type="transmembrane region" description="Helical" evidence="1">
    <location>
        <begin position="270"/>
        <end position="295"/>
    </location>
</feature>
<feature type="transmembrane region" description="Helical" evidence="1">
    <location>
        <begin position="374"/>
        <end position="402"/>
    </location>
</feature>
<keyword evidence="1" id="KW-0812">Transmembrane</keyword>
<feature type="transmembrane region" description="Helical" evidence="1">
    <location>
        <begin position="105"/>
        <end position="126"/>
    </location>
</feature>
<sequence>MSPTSFIIMLVAAIVILTVLTLKFKMHPVMTLFITAVFIGLVSGKPLVDTFNSIKNYFGSTLGSIGVMIIFGAVIASGISDTGAATSIVNFFIRLFKGKRLELAPALTGFIMSIPVFGDIAIILNAPISAILAKRKNMSMSQVAPFVNLGLTLTHGLVPPTPGVLAVAVLLQADIGTVIMWGLVCSVVSFAVCYFALAPIYARGEFIEPLADYTEGIEAVDDGASVEKLLIAEENAPGAGMSFIPLLLPAVMIAVGSIGKLMVEEGSGAYVFFNTFGDTVLALFCGIVALGLMVFGRKDKVVKKANEATDTKELSEKSSWTEIVFGNWCGRALKIAISALLITAMGGAMGGILRENEAISVIGNAIARTNFPSLLIPFLLAAILMTVCGSMTTASMTAAALMVELVPVLGMSPVVATLAIGAGSMVGWHVNNSGFWIFTSLYGFDTKQGLKYFTTTNALGGLVAFICLAGLTMIGLVG</sequence>
<dbReference type="PANTHER" id="PTHR30354">
    <property type="entry name" value="GNT FAMILY GLUCONATE TRANSPORTER"/>
    <property type="match status" value="1"/>
</dbReference>
<feature type="transmembrane region" description="Helical" evidence="1">
    <location>
        <begin position="243"/>
        <end position="263"/>
    </location>
</feature>
<feature type="transmembrane region" description="Helical" evidence="1">
    <location>
        <begin position="335"/>
        <end position="353"/>
    </location>
</feature>
<dbReference type="AlphaFoldDB" id="A0A1I0FZU6"/>
<accession>A0A1I0FZU6</accession>
<proteinExistence type="predicted"/>
<keyword evidence="1" id="KW-1133">Transmembrane helix</keyword>
<dbReference type="Proteomes" id="UP000198508">
    <property type="component" value="Unassembled WGS sequence"/>
</dbReference>
<feature type="transmembrane region" description="Helical" evidence="1">
    <location>
        <begin position="414"/>
        <end position="438"/>
    </location>
</feature>
<keyword evidence="3" id="KW-1185">Reference proteome</keyword>
<dbReference type="InterPro" id="IPR003474">
    <property type="entry name" value="Glcn_transporter"/>
</dbReference>
<feature type="transmembrane region" description="Helical" evidence="1">
    <location>
        <begin position="146"/>
        <end position="171"/>
    </location>
</feature>
<evidence type="ECO:0000256" key="1">
    <source>
        <dbReference type="SAM" id="Phobius"/>
    </source>
</evidence>
<organism evidence="2 3">
    <name type="scientific">Enterocloster lavalensis</name>
    <dbReference type="NCBI Taxonomy" id="460384"/>
    <lineage>
        <taxon>Bacteria</taxon>
        <taxon>Bacillati</taxon>
        <taxon>Bacillota</taxon>
        <taxon>Clostridia</taxon>
        <taxon>Lachnospirales</taxon>
        <taxon>Lachnospiraceae</taxon>
        <taxon>Enterocloster</taxon>
    </lineage>
</organism>
<dbReference type="Pfam" id="PF02447">
    <property type="entry name" value="GntP_permease"/>
    <property type="match status" value="1"/>
</dbReference>
<protein>
    <submittedName>
        <fullName evidence="2">Gluconate:H+ symporter, GntP family</fullName>
    </submittedName>
</protein>
<dbReference type="GO" id="GO:0005886">
    <property type="term" value="C:plasma membrane"/>
    <property type="evidence" value="ECO:0007669"/>
    <property type="project" value="TreeGrafter"/>
</dbReference>
<evidence type="ECO:0000313" key="2">
    <source>
        <dbReference type="EMBL" id="SET64076.1"/>
    </source>
</evidence>
<gene>
    <name evidence="2" type="ORF">SAMN05216313_11046</name>
</gene>
<name>A0A1I0FZU6_9FIRM</name>
<dbReference type="STRING" id="460384.SAMN05216313_11046"/>
<dbReference type="RefSeq" id="WP_092363436.1">
    <property type="nucleotide sequence ID" value="NZ_DAINWJ010000103.1"/>
</dbReference>
<evidence type="ECO:0000313" key="3">
    <source>
        <dbReference type="Proteomes" id="UP000198508"/>
    </source>
</evidence>
<feature type="transmembrane region" description="Helical" evidence="1">
    <location>
        <begin position="6"/>
        <end position="22"/>
    </location>
</feature>
<feature type="transmembrane region" description="Helical" evidence="1">
    <location>
        <begin position="458"/>
        <end position="477"/>
    </location>
</feature>
<dbReference type="PANTHER" id="PTHR30354:SF11">
    <property type="entry name" value="PERMEASE"/>
    <property type="match status" value="1"/>
</dbReference>
<reference evidence="3" key="1">
    <citation type="submission" date="2016-10" db="EMBL/GenBank/DDBJ databases">
        <authorList>
            <person name="Varghese N."/>
            <person name="Submissions S."/>
        </authorList>
    </citation>
    <scope>NUCLEOTIDE SEQUENCE [LARGE SCALE GENOMIC DNA]</scope>
    <source>
        <strain evidence="3">NLAE-zl-G277</strain>
    </source>
</reference>
<feature type="transmembrane region" description="Helical" evidence="1">
    <location>
        <begin position="178"/>
        <end position="202"/>
    </location>
</feature>
<keyword evidence="1" id="KW-0472">Membrane</keyword>
<dbReference type="EMBL" id="FOIM01000010">
    <property type="protein sequence ID" value="SET64076.1"/>
    <property type="molecule type" value="Genomic_DNA"/>
</dbReference>
<dbReference type="GO" id="GO:0015128">
    <property type="term" value="F:gluconate transmembrane transporter activity"/>
    <property type="evidence" value="ECO:0007669"/>
    <property type="project" value="InterPro"/>
</dbReference>
<dbReference type="GeneID" id="93279856"/>
<feature type="transmembrane region" description="Helical" evidence="1">
    <location>
        <begin position="29"/>
        <end position="48"/>
    </location>
</feature>
<feature type="transmembrane region" description="Helical" evidence="1">
    <location>
        <begin position="68"/>
        <end position="93"/>
    </location>
</feature>